<dbReference type="SMART" id="SM00345">
    <property type="entry name" value="HTH_GNTR"/>
    <property type="match status" value="1"/>
</dbReference>
<organism evidence="5 6">
    <name type="scientific">Rhizobium setariae</name>
    <dbReference type="NCBI Taxonomy" id="2801340"/>
    <lineage>
        <taxon>Bacteria</taxon>
        <taxon>Pseudomonadati</taxon>
        <taxon>Pseudomonadota</taxon>
        <taxon>Alphaproteobacteria</taxon>
        <taxon>Hyphomicrobiales</taxon>
        <taxon>Rhizobiaceae</taxon>
        <taxon>Rhizobium/Agrobacterium group</taxon>
        <taxon>Rhizobium</taxon>
    </lineage>
</organism>
<accession>A0A937CR50</accession>
<dbReference type="RefSeq" id="WP_201661307.1">
    <property type="nucleotide sequence ID" value="NZ_JAEQNC010000010.1"/>
</dbReference>
<dbReference type="InterPro" id="IPR008920">
    <property type="entry name" value="TF_FadR/GntR_C"/>
</dbReference>
<dbReference type="InterPro" id="IPR000524">
    <property type="entry name" value="Tscrpt_reg_HTH_GntR"/>
</dbReference>
<evidence type="ECO:0000256" key="2">
    <source>
        <dbReference type="ARBA" id="ARBA00023125"/>
    </source>
</evidence>
<dbReference type="PANTHER" id="PTHR43537">
    <property type="entry name" value="TRANSCRIPTIONAL REGULATOR, GNTR FAMILY"/>
    <property type="match status" value="1"/>
</dbReference>
<sequence length="222" mass="24560">MRATPESQSRLAYFELEKLIVTSKLAPGSVVTEKQLIALAGYGRTPVREAIQKLEWQGLMQVRPRAGLQITPLNPTQQAMVLEARRQLEPLATRLMAGNISPTYRKRLIDCAKTMTECSITGDSEGYLAADRHFDEIVEATCPNPFITQALATLQTHSRRFWFHSATRQLLELSVDLHVRVIRALLNGDAAQAEKTMAALVDGLIDYAGTTSVIGKERLQGG</sequence>
<evidence type="ECO:0000256" key="3">
    <source>
        <dbReference type="ARBA" id="ARBA00023163"/>
    </source>
</evidence>
<dbReference type="Gene3D" id="1.10.10.10">
    <property type="entry name" value="Winged helix-like DNA-binding domain superfamily/Winged helix DNA-binding domain"/>
    <property type="match status" value="1"/>
</dbReference>
<dbReference type="InterPro" id="IPR036388">
    <property type="entry name" value="WH-like_DNA-bd_sf"/>
</dbReference>
<dbReference type="Pfam" id="PF07729">
    <property type="entry name" value="FCD"/>
    <property type="match status" value="1"/>
</dbReference>
<name>A0A937CR50_9HYPH</name>
<evidence type="ECO:0000313" key="5">
    <source>
        <dbReference type="EMBL" id="MBL0373927.1"/>
    </source>
</evidence>
<proteinExistence type="predicted"/>
<gene>
    <name evidence="5" type="ORF">JJB09_18035</name>
</gene>
<dbReference type="GO" id="GO:0003677">
    <property type="term" value="F:DNA binding"/>
    <property type="evidence" value="ECO:0007669"/>
    <property type="project" value="UniProtKB-KW"/>
</dbReference>
<dbReference type="InterPro" id="IPR036390">
    <property type="entry name" value="WH_DNA-bd_sf"/>
</dbReference>
<keyword evidence="6" id="KW-1185">Reference proteome</keyword>
<keyword evidence="1" id="KW-0805">Transcription regulation</keyword>
<dbReference type="Gene3D" id="1.20.120.530">
    <property type="entry name" value="GntR ligand-binding domain-like"/>
    <property type="match status" value="1"/>
</dbReference>
<evidence type="ECO:0000313" key="6">
    <source>
        <dbReference type="Proteomes" id="UP000633219"/>
    </source>
</evidence>
<dbReference type="PROSITE" id="PS50949">
    <property type="entry name" value="HTH_GNTR"/>
    <property type="match status" value="1"/>
</dbReference>
<reference evidence="5" key="1">
    <citation type="submission" date="2021-01" db="EMBL/GenBank/DDBJ databases">
        <title>Rhizobium sp. strain KVB221 16S ribosomal RNA gene Genome sequencing and assembly.</title>
        <authorList>
            <person name="Kang M."/>
        </authorList>
    </citation>
    <scope>NUCLEOTIDE SEQUENCE</scope>
    <source>
        <strain evidence="5">KVB221</strain>
    </source>
</reference>
<dbReference type="AlphaFoldDB" id="A0A937CR50"/>
<evidence type="ECO:0000259" key="4">
    <source>
        <dbReference type="PROSITE" id="PS50949"/>
    </source>
</evidence>
<dbReference type="SUPFAM" id="SSF48008">
    <property type="entry name" value="GntR ligand-binding domain-like"/>
    <property type="match status" value="1"/>
</dbReference>
<dbReference type="GO" id="GO:0003700">
    <property type="term" value="F:DNA-binding transcription factor activity"/>
    <property type="evidence" value="ECO:0007669"/>
    <property type="project" value="InterPro"/>
</dbReference>
<dbReference type="SUPFAM" id="SSF46785">
    <property type="entry name" value="Winged helix' DNA-binding domain"/>
    <property type="match status" value="1"/>
</dbReference>
<dbReference type="Pfam" id="PF00392">
    <property type="entry name" value="GntR"/>
    <property type="match status" value="1"/>
</dbReference>
<dbReference type="SMART" id="SM00895">
    <property type="entry name" value="FCD"/>
    <property type="match status" value="1"/>
</dbReference>
<keyword evidence="3" id="KW-0804">Transcription</keyword>
<dbReference type="Proteomes" id="UP000633219">
    <property type="component" value="Unassembled WGS sequence"/>
</dbReference>
<comment type="caution">
    <text evidence="5">The sequence shown here is derived from an EMBL/GenBank/DDBJ whole genome shotgun (WGS) entry which is preliminary data.</text>
</comment>
<feature type="domain" description="HTH gntR-type" evidence="4">
    <location>
        <begin position="6"/>
        <end position="73"/>
    </location>
</feature>
<dbReference type="EMBL" id="JAEQNC010000010">
    <property type="protein sequence ID" value="MBL0373927.1"/>
    <property type="molecule type" value="Genomic_DNA"/>
</dbReference>
<dbReference type="InterPro" id="IPR011711">
    <property type="entry name" value="GntR_C"/>
</dbReference>
<keyword evidence="2" id="KW-0238">DNA-binding</keyword>
<dbReference type="PANTHER" id="PTHR43537:SF45">
    <property type="entry name" value="GNTR FAMILY REGULATORY PROTEIN"/>
    <property type="match status" value="1"/>
</dbReference>
<protein>
    <submittedName>
        <fullName evidence="5">GntR family transcriptional regulator</fullName>
    </submittedName>
</protein>
<evidence type="ECO:0000256" key="1">
    <source>
        <dbReference type="ARBA" id="ARBA00023015"/>
    </source>
</evidence>